<protein>
    <submittedName>
        <fullName evidence="2">Uncharacterized protein</fullName>
    </submittedName>
</protein>
<gene>
    <name evidence="2" type="ORF">V6N12_031072</name>
</gene>
<feature type="region of interest" description="Disordered" evidence="1">
    <location>
        <begin position="70"/>
        <end position="109"/>
    </location>
</feature>
<dbReference type="Proteomes" id="UP001472677">
    <property type="component" value="Unassembled WGS sequence"/>
</dbReference>
<evidence type="ECO:0000313" key="2">
    <source>
        <dbReference type="EMBL" id="KAK8554095.1"/>
    </source>
</evidence>
<evidence type="ECO:0000256" key="1">
    <source>
        <dbReference type="SAM" id="MobiDB-lite"/>
    </source>
</evidence>
<reference evidence="2 3" key="1">
    <citation type="journal article" date="2024" name="G3 (Bethesda)">
        <title>Genome assembly of Hibiscus sabdariffa L. provides insights into metabolisms of medicinal natural products.</title>
        <authorList>
            <person name="Kim T."/>
        </authorList>
    </citation>
    <scope>NUCLEOTIDE SEQUENCE [LARGE SCALE GENOMIC DNA]</scope>
    <source>
        <strain evidence="2">TK-2024</strain>
        <tissue evidence="2">Old leaves</tissue>
    </source>
</reference>
<organism evidence="2 3">
    <name type="scientific">Hibiscus sabdariffa</name>
    <name type="common">roselle</name>
    <dbReference type="NCBI Taxonomy" id="183260"/>
    <lineage>
        <taxon>Eukaryota</taxon>
        <taxon>Viridiplantae</taxon>
        <taxon>Streptophyta</taxon>
        <taxon>Embryophyta</taxon>
        <taxon>Tracheophyta</taxon>
        <taxon>Spermatophyta</taxon>
        <taxon>Magnoliopsida</taxon>
        <taxon>eudicotyledons</taxon>
        <taxon>Gunneridae</taxon>
        <taxon>Pentapetalae</taxon>
        <taxon>rosids</taxon>
        <taxon>malvids</taxon>
        <taxon>Malvales</taxon>
        <taxon>Malvaceae</taxon>
        <taxon>Malvoideae</taxon>
        <taxon>Hibiscus</taxon>
    </lineage>
</organism>
<accession>A0ABR2E7U3</accession>
<feature type="compositionally biased region" description="Polar residues" evidence="1">
    <location>
        <begin position="70"/>
        <end position="82"/>
    </location>
</feature>
<dbReference type="EMBL" id="JBBPBM010000019">
    <property type="protein sequence ID" value="KAK8554095.1"/>
    <property type="molecule type" value="Genomic_DNA"/>
</dbReference>
<keyword evidence="3" id="KW-1185">Reference proteome</keyword>
<feature type="compositionally biased region" description="Basic and acidic residues" evidence="1">
    <location>
        <begin position="100"/>
        <end position="109"/>
    </location>
</feature>
<name>A0ABR2E7U3_9ROSI</name>
<evidence type="ECO:0000313" key="3">
    <source>
        <dbReference type="Proteomes" id="UP001472677"/>
    </source>
</evidence>
<sequence>MYHYYHIILNNLVLSLTTLSYEAIKKLQDASAQHEQSLIELRTAATENKQTLQDVLRQLTTISAQLGQPAQSIADQEGSSHAKTLHGKGKLKEELDEVKEETKDARCEF</sequence>
<comment type="caution">
    <text evidence="2">The sequence shown here is derived from an EMBL/GenBank/DDBJ whole genome shotgun (WGS) entry which is preliminary data.</text>
</comment>
<proteinExistence type="predicted"/>